<evidence type="ECO:0000313" key="2">
    <source>
        <dbReference type="EMBL" id="KZV23650.1"/>
    </source>
</evidence>
<protein>
    <submittedName>
        <fullName evidence="2">Uncharacterized protein</fullName>
    </submittedName>
</protein>
<dbReference type="EMBL" id="KV013411">
    <property type="protein sequence ID" value="KZV23650.1"/>
    <property type="molecule type" value="Genomic_DNA"/>
</dbReference>
<organism evidence="2 3">
    <name type="scientific">Dorcoceras hygrometricum</name>
    <dbReference type="NCBI Taxonomy" id="472368"/>
    <lineage>
        <taxon>Eukaryota</taxon>
        <taxon>Viridiplantae</taxon>
        <taxon>Streptophyta</taxon>
        <taxon>Embryophyta</taxon>
        <taxon>Tracheophyta</taxon>
        <taxon>Spermatophyta</taxon>
        <taxon>Magnoliopsida</taxon>
        <taxon>eudicotyledons</taxon>
        <taxon>Gunneridae</taxon>
        <taxon>Pentapetalae</taxon>
        <taxon>asterids</taxon>
        <taxon>lamiids</taxon>
        <taxon>Lamiales</taxon>
        <taxon>Gesneriaceae</taxon>
        <taxon>Didymocarpoideae</taxon>
        <taxon>Trichosporeae</taxon>
        <taxon>Loxocarpinae</taxon>
        <taxon>Dorcoceras</taxon>
    </lineage>
</organism>
<evidence type="ECO:0000313" key="3">
    <source>
        <dbReference type="Proteomes" id="UP000250235"/>
    </source>
</evidence>
<evidence type="ECO:0000256" key="1">
    <source>
        <dbReference type="SAM" id="MobiDB-lite"/>
    </source>
</evidence>
<accession>A0A2Z7ARZ2</accession>
<proteinExistence type="predicted"/>
<dbReference type="AlphaFoldDB" id="A0A2Z7ARZ2"/>
<reference evidence="2 3" key="1">
    <citation type="journal article" date="2015" name="Proc. Natl. Acad. Sci. U.S.A.">
        <title>The resurrection genome of Boea hygrometrica: A blueprint for survival of dehydration.</title>
        <authorList>
            <person name="Xiao L."/>
            <person name="Yang G."/>
            <person name="Zhang L."/>
            <person name="Yang X."/>
            <person name="Zhao S."/>
            <person name="Ji Z."/>
            <person name="Zhou Q."/>
            <person name="Hu M."/>
            <person name="Wang Y."/>
            <person name="Chen M."/>
            <person name="Xu Y."/>
            <person name="Jin H."/>
            <person name="Xiao X."/>
            <person name="Hu G."/>
            <person name="Bao F."/>
            <person name="Hu Y."/>
            <person name="Wan P."/>
            <person name="Li L."/>
            <person name="Deng X."/>
            <person name="Kuang T."/>
            <person name="Xiang C."/>
            <person name="Zhu J.K."/>
            <person name="Oliver M.J."/>
            <person name="He Y."/>
        </authorList>
    </citation>
    <scope>NUCLEOTIDE SEQUENCE [LARGE SCALE GENOMIC DNA]</scope>
    <source>
        <strain evidence="3">cv. XS01</strain>
    </source>
</reference>
<keyword evidence="3" id="KW-1185">Reference proteome</keyword>
<dbReference type="Proteomes" id="UP000250235">
    <property type="component" value="Unassembled WGS sequence"/>
</dbReference>
<gene>
    <name evidence="2" type="ORF">F511_32923</name>
</gene>
<sequence length="548" mass="61056">MEEPVVRGIVLRLDKKLRVAILARKFSTVQDVWICEQQSRDMRCIYIESYCSPEAFFPRFPSFSVEDLSVFGGAGFLGNLSFDCYPFEAAERPGRGSRELLVSGHLSVFGGAGFLGNFSFDCYPFEAAERPGRGSRELLVSGQQVDCSNQTEKVDATNEGAIVVRSGPEPAQQSFTFAGKGIFAPVEIREINFATHFLPKIDPVAEGKGMLEAFVQPNSEEEHCQLVLKTTLEDVSSKMADYDEWVHFRTAVRLNTVSSFESLTNIEDQFLFLVETEQVSELFERGRYLELKEIVEQHRALQSLAGLPLLAPEASITGNDANVDLPQITWNEQKAQTEEHQAQGDEQQAQNEPDLDAESEVERRAQAGSSHSSSSRDANNTDSLCPSPYNLQMVVYTDNREETNSPYHEEGSTQAGPQQVIVSSPQATLDADIKLKEVEKVVVSLDSKVQSMDSKVVSLDSKVEELLNIQTFMKHDFSVYKRTFYEKMDTVATNVASTQTSLETSPVRQFTEHQLQIASDLDFVQLQLAELVNHLKEIGDAKKGEGAE</sequence>
<feature type="region of interest" description="Disordered" evidence="1">
    <location>
        <begin position="334"/>
        <end position="388"/>
    </location>
</feature>
<name>A0A2Z7ARZ2_9LAMI</name>